<protein>
    <submittedName>
        <fullName evidence="1">Uncharacterized protein</fullName>
    </submittedName>
</protein>
<proteinExistence type="predicted"/>
<evidence type="ECO:0000313" key="2">
    <source>
        <dbReference type="Proteomes" id="UP001373714"/>
    </source>
</evidence>
<sequence length="304" mass="33235">MCNPDPSRSISPEGTTPSHELELFETLHQREPVKFLEKLSELGKEDALAWLARSTSLVGGTAPETVTLLQLLHEHADSKHLADVKYVSVRGISLPLVGRTCILAALLSFLLQPPRAVVTVPERLRYLRASVRMLHTWSLRFVNSKQKMPATICGIICCPGTGDRTPEIWMGTTPPRGTGASGKEILRKASKVRIALAKGTGIWATKVAEFPVGSCAETFPLSVLLTSPGISAMYSLSVRNKDVQYIEACLTCRETLARAKKIRNVTILDMALPAFASMYGEDVSMEDGLMNEGNSEDMEEPPND</sequence>
<accession>A0AAV9UN26</accession>
<dbReference type="EMBL" id="JAVHNS010000009">
    <property type="protein sequence ID" value="KAK6343472.1"/>
    <property type="molecule type" value="Genomic_DNA"/>
</dbReference>
<evidence type="ECO:0000313" key="1">
    <source>
        <dbReference type="EMBL" id="KAK6343472.1"/>
    </source>
</evidence>
<dbReference type="Proteomes" id="UP001373714">
    <property type="component" value="Unassembled WGS sequence"/>
</dbReference>
<comment type="caution">
    <text evidence="1">The sequence shown here is derived from an EMBL/GenBank/DDBJ whole genome shotgun (WGS) entry which is preliminary data.</text>
</comment>
<keyword evidence="2" id="KW-1185">Reference proteome</keyword>
<reference evidence="1 2" key="1">
    <citation type="submission" date="2019-10" db="EMBL/GenBank/DDBJ databases">
        <authorList>
            <person name="Palmer J.M."/>
        </authorList>
    </citation>
    <scope>NUCLEOTIDE SEQUENCE [LARGE SCALE GENOMIC DNA]</scope>
    <source>
        <strain evidence="1 2">TWF730</strain>
    </source>
</reference>
<dbReference type="AlphaFoldDB" id="A0AAV9UN26"/>
<organism evidence="1 2">
    <name type="scientific">Orbilia blumenaviensis</name>
    <dbReference type="NCBI Taxonomy" id="1796055"/>
    <lineage>
        <taxon>Eukaryota</taxon>
        <taxon>Fungi</taxon>
        <taxon>Dikarya</taxon>
        <taxon>Ascomycota</taxon>
        <taxon>Pezizomycotina</taxon>
        <taxon>Orbiliomycetes</taxon>
        <taxon>Orbiliales</taxon>
        <taxon>Orbiliaceae</taxon>
        <taxon>Orbilia</taxon>
    </lineage>
</organism>
<gene>
    <name evidence="1" type="ORF">TWF730_011061</name>
</gene>
<name>A0AAV9UN26_9PEZI</name>